<organism evidence="6 7">
    <name type="scientific">Alicyclobacillus cellulosilyticus</name>
    <dbReference type="NCBI Taxonomy" id="1003997"/>
    <lineage>
        <taxon>Bacteria</taxon>
        <taxon>Bacillati</taxon>
        <taxon>Bacillota</taxon>
        <taxon>Bacilli</taxon>
        <taxon>Bacillales</taxon>
        <taxon>Alicyclobacillaceae</taxon>
        <taxon>Alicyclobacillus</taxon>
    </lineage>
</organism>
<reference evidence="6" key="1">
    <citation type="journal article" date="2014" name="Int. J. Syst. Evol. Microbiol.">
        <title>Complete genome sequence of Corynebacterium casei LMG S-19264T (=DSM 44701T), isolated from a smear-ripened cheese.</title>
        <authorList>
            <consortium name="US DOE Joint Genome Institute (JGI-PGF)"/>
            <person name="Walter F."/>
            <person name="Albersmeier A."/>
            <person name="Kalinowski J."/>
            <person name="Ruckert C."/>
        </authorList>
    </citation>
    <scope>NUCLEOTIDE SEQUENCE</scope>
    <source>
        <strain evidence="6">JCM 18487</strain>
    </source>
</reference>
<dbReference type="RefSeq" id="WP_188880595.1">
    <property type="nucleotide sequence ID" value="NZ_BMOY01000002.1"/>
</dbReference>
<comment type="similarity">
    <text evidence="1">Belongs to the ABC transporter superfamily.</text>
</comment>
<dbReference type="Gene3D" id="3.40.50.300">
    <property type="entry name" value="P-loop containing nucleotide triphosphate hydrolases"/>
    <property type="match status" value="1"/>
</dbReference>
<dbReference type="SUPFAM" id="SSF52540">
    <property type="entry name" value="P-loop containing nucleoside triphosphate hydrolases"/>
    <property type="match status" value="1"/>
</dbReference>
<dbReference type="GO" id="GO:0016887">
    <property type="term" value="F:ATP hydrolysis activity"/>
    <property type="evidence" value="ECO:0007669"/>
    <property type="project" value="InterPro"/>
</dbReference>
<dbReference type="GO" id="GO:0005524">
    <property type="term" value="F:ATP binding"/>
    <property type="evidence" value="ECO:0007669"/>
    <property type="project" value="UniProtKB-KW"/>
</dbReference>
<dbReference type="PROSITE" id="PS50893">
    <property type="entry name" value="ABC_TRANSPORTER_2"/>
    <property type="match status" value="1"/>
</dbReference>
<keyword evidence="2" id="KW-0813">Transport</keyword>
<comment type="caution">
    <text evidence="6">The sequence shown here is derived from an EMBL/GenBank/DDBJ whole genome shotgun (WGS) entry which is preliminary data.</text>
</comment>
<evidence type="ECO:0000256" key="2">
    <source>
        <dbReference type="ARBA" id="ARBA00022448"/>
    </source>
</evidence>
<dbReference type="InterPro" id="IPR017871">
    <property type="entry name" value="ABC_transporter-like_CS"/>
</dbReference>
<keyword evidence="3" id="KW-0547">Nucleotide-binding</keyword>
<dbReference type="AlphaFoldDB" id="A0A917NFG4"/>
<accession>A0A917NFG4</accession>
<evidence type="ECO:0000256" key="3">
    <source>
        <dbReference type="ARBA" id="ARBA00022741"/>
    </source>
</evidence>
<dbReference type="CDD" id="cd03230">
    <property type="entry name" value="ABC_DR_subfamily_A"/>
    <property type="match status" value="1"/>
</dbReference>
<dbReference type="InterPro" id="IPR003439">
    <property type="entry name" value="ABC_transporter-like_ATP-bd"/>
</dbReference>
<evidence type="ECO:0000313" key="6">
    <source>
        <dbReference type="EMBL" id="GGI95744.1"/>
    </source>
</evidence>
<sequence>MLQLDEVSKSFDVWPVLDRVSVRLEPGQIHILRAPNGSGKTTLLKVMAGLLRPTSGRVLWRGRPLTARDRRHLGVVLEQPLVYPDLTGWENLALFAALYGIRPVRPRVLRALEEAGLAAARDVRVRAYSKGMRQRLAVARALLHRPCVLLLDEPFDGLDADGQAWAARAVAAAAADGSSVWLVTHHADDPLPADARWTLHRGRLLPAAAVTPRSPQERRTR</sequence>
<dbReference type="InterPro" id="IPR027417">
    <property type="entry name" value="P-loop_NTPase"/>
</dbReference>
<dbReference type="InterPro" id="IPR003593">
    <property type="entry name" value="AAA+_ATPase"/>
</dbReference>
<dbReference type="EMBL" id="BMOY01000002">
    <property type="protein sequence ID" value="GGI95744.1"/>
    <property type="molecule type" value="Genomic_DNA"/>
</dbReference>
<dbReference type="Proteomes" id="UP000637695">
    <property type="component" value="Unassembled WGS sequence"/>
</dbReference>
<name>A0A917NFG4_9BACL</name>
<keyword evidence="7" id="KW-1185">Reference proteome</keyword>
<dbReference type="Pfam" id="PF00005">
    <property type="entry name" value="ABC_tran"/>
    <property type="match status" value="1"/>
</dbReference>
<evidence type="ECO:0000313" key="7">
    <source>
        <dbReference type="Proteomes" id="UP000637695"/>
    </source>
</evidence>
<dbReference type="PROSITE" id="PS00211">
    <property type="entry name" value="ABC_TRANSPORTER_1"/>
    <property type="match status" value="1"/>
</dbReference>
<gene>
    <name evidence="6" type="ORF">GCM10010885_01750</name>
</gene>
<dbReference type="PANTHER" id="PTHR43335">
    <property type="entry name" value="ABC TRANSPORTER, ATP-BINDING PROTEIN"/>
    <property type="match status" value="1"/>
</dbReference>
<dbReference type="SMART" id="SM00382">
    <property type="entry name" value="AAA"/>
    <property type="match status" value="1"/>
</dbReference>
<keyword evidence="4" id="KW-0067">ATP-binding</keyword>
<evidence type="ECO:0000256" key="4">
    <source>
        <dbReference type="ARBA" id="ARBA00022840"/>
    </source>
</evidence>
<feature type="domain" description="ABC transporter" evidence="5">
    <location>
        <begin position="2"/>
        <end position="220"/>
    </location>
</feature>
<reference evidence="6" key="2">
    <citation type="submission" date="2020-09" db="EMBL/GenBank/DDBJ databases">
        <authorList>
            <person name="Sun Q."/>
            <person name="Ohkuma M."/>
        </authorList>
    </citation>
    <scope>NUCLEOTIDE SEQUENCE</scope>
    <source>
        <strain evidence="6">JCM 18487</strain>
    </source>
</reference>
<evidence type="ECO:0000259" key="5">
    <source>
        <dbReference type="PROSITE" id="PS50893"/>
    </source>
</evidence>
<protein>
    <recommendedName>
        <fullName evidence="5">ABC transporter domain-containing protein</fullName>
    </recommendedName>
</protein>
<evidence type="ECO:0000256" key="1">
    <source>
        <dbReference type="ARBA" id="ARBA00005417"/>
    </source>
</evidence>
<proteinExistence type="inferred from homology"/>